<evidence type="ECO:0000313" key="1">
    <source>
        <dbReference type="EMBL" id="KYO38753.1"/>
    </source>
</evidence>
<protein>
    <submittedName>
        <fullName evidence="1">Uncharacterized protein</fullName>
    </submittedName>
</protein>
<comment type="caution">
    <text evidence="1">The sequence shown here is derived from an EMBL/GenBank/DDBJ whole genome shotgun (WGS) entry which is preliminary data.</text>
</comment>
<dbReference type="EMBL" id="AKHW03002440">
    <property type="protein sequence ID" value="KYO38753.1"/>
    <property type="molecule type" value="Genomic_DNA"/>
</dbReference>
<dbReference type="Proteomes" id="UP000050525">
    <property type="component" value="Unassembled WGS sequence"/>
</dbReference>
<accession>A0A151NPN9</accession>
<dbReference type="AlphaFoldDB" id="A0A151NPN9"/>
<keyword evidence="2" id="KW-1185">Reference proteome</keyword>
<gene>
    <name evidence="1" type="ORF">Y1Q_0023445</name>
</gene>
<sequence>MESLTARKSLLSLLAKITSLSCSLELSKGCQASSEGPVDLLACPGDCNIYHDCKLVRFSSCLTTDFVGRSRL</sequence>
<evidence type="ECO:0000313" key="2">
    <source>
        <dbReference type="Proteomes" id="UP000050525"/>
    </source>
</evidence>
<organism evidence="1 2">
    <name type="scientific">Alligator mississippiensis</name>
    <name type="common">American alligator</name>
    <dbReference type="NCBI Taxonomy" id="8496"/>
    <lineage>
        <taxon>Eukaryota</taxon>
        <taxon>Metazoa</taxon>
        <taxon>Chordata</taxon>
        <taxon>Craniata</taxon>
        <taxon>Vertebrata</taxon>
        <taxon>Euteleostomi</taxon>
        <taxon>Archelosauria</taxon>
        <taxon>Archosauria</taxon>
        <taxon>Crocodylia</taxon>
        <taxon>Alligatoridae</taxon>
        <taxon>Alligatorinae</taxon>
        <taxon>Alligator</taxon>
    </lineage>
</organism>
<reference evidence="1 2" key="1">
    <citation type="journal article" date="2012" name="Genome Biol.">
        <title>Sequencing three crocodilian genomes to illuminate the evolution of archosaurs and amniotes.</title>
        <authorList>
            <person name="St John J.A."/>
            <person name="Braun E.L."/>
            <person name="Isberg S.R."/>
            <person name="Miles L.G."/>
            <person name="Chong A.Y."/>
            <person name="Gongora J."/>
            <person name="Dalzell P."/>
            <person name="Moran C."/>
            <person name="Bed'hom B."/>
            <person name="Abzhanov A."/>
            <person name="Burgess S.C."/>
            <person name="Cooksey A.M."/>
            <person name="Castoe T.A."/>
            <person name="Crawford N.G."/>
            <person name="Densmore L.D."/>
            <person name="Drew J.C."/>
            <person name="Edwards S.V."/>
            <person name="Faircloth B.C."/>
            <person name="Fujita M.K."/>
            <person name="Greenwold M.J."/>
            <person name="Hoffmann F.G."/>
            <person name="Howard J.M."/>
            <person name="Iguchi T."/>
            <person name="Janes D.E."/>
            <person name="Khan S.Y."/>
            <person name="Kohno S."/>
            <person name="de Koning A.J."/>
            <person name="Lance S.L."/>
            <person name="McCarthy F.M."/>
            <person name="McCormack J.E."/>
            <person name="Merchant M.E."/>
            <person name="Peterson D.G."/>
            <person name="Pollock D.D."/>
            <person name="Pourmand N."/>
            <person name="Raney B.J."/>
            <person name="Roessler K.A."/>
            <person name="Sanford J.R."/>
            <person name="Sawyer R.H."/>
            <person name="Schmidt C.J."/>
            <person name="Triplett E.W."/>
            <person name="Tuberville T.D."/>
            <person name="Venegas-Anaya M."/>
            <person name="Howard J.T."/>
            <person name="Jarvis E.D."/>
            <person name="Guillette L.J.Jr."/>
            <person name="Glenn T.C."/>
            <person name="Green R.E."/>
            <person name="Ray D.A."/>
        </authorList>
    </citation>
    <scope>NUCLEOTIDE SEQUENCE [LARGE SCALE GENOMIC DNA]</scope>
    <source>
        <strain evidence="1">KSC_2009_1</strain>
    </source>
</reference>
<proteinExistence type="predicted"/>
<name>A0A151NPN9_ALLMI</name>